<keyword evidence="6" id="KW-0732">Signal</keyword>
<dbReference type="SUPFAM" id="SSF103088">
    <property type="entry name" value="OmpA-like"/>
    <property type="match status" value="1"/>
</dbReference>
<comment type="caution">
    <text evidence="8">The sequence shown here is derived from an EMBL/GenBank/DDBJ whole genome shotgun (WGS) entry which is preliminary data.</text>
</comment>
<dbReference type="PANTHER" id="PTHR30329:SF21">
    <property type="entry name" value="LIPOPROTEIN YIAD-RELATED"/>
    <property type="match status" value="1"/>
</dbReference>
<dbReference type="Gene3D" id="3.30.1330.60">
    <property type="entry name" value="OmpA-like domain"/>
    <property type="match status" value="1"/>
</dbReference>
<evidence type="ECO:0000259" key="7">
    <source>
        <dbReference type="PROSITE" id="PS51123"/>
    </source>
</evidence>
<evidence type="ECO:0000313" key="9">
    <source>
        <dbReference type="Proteomes" id="UP000186894"/>
    </source>
</evidence>
<feature type="compositionally biased region" description="Low complexity" evidence="5">
    <location>
        <begin position="275"/>
        <end position="286"/>
    </location>
</feature>
<feature type="compositionally biased region" description="Basic and acidic residues" evidence="5">
    <location>
        <begin position="84"/>
        <end position="102"/>
    </location>
</feature>
<dbReference type="PANTHER" id="PTHR30329">
    <property type="entry name" value="STATOR ELEMENT OF FLAGELLAR MOTOR COMPLEX"/>
    <property type="match status" value="1"/>
</dbReference>
<protein>
    <recommendedName>
        <fullName evidence="7">OmpA-like domain-containing protein</fullName>
    </recommendedName>
</protein>
<keyword evidence="2 4" id="KW-0472">Membrane</keyword>
<dbReference type="InterPro" id="IPR036737">
    <property type="entry name" value="OmpA-like_sf"/>
</dbReference>
<dbReference type="PRINTS" id="PR01217">
    <property type="entry name" value="PRICHEXTENSN"/>
</dbReference>
<name>A0A1Q8ZNQ7_9HYPH</name>
<dbReference type="EMBL" id="MKIM01000028">
    <property type="protein sequence ID" value="OLP43406.1"/>
    <property type="molecule type" value="Genomic_DNA"/>
</dbReference>
<feature type="compositionally biased region" description="Basic and acidic residues" evidence="5">
    <location>
        <begin position="121"/>
        <end position="140"/>
    </location>
</feature>
<proteinExistence type="predicted"/>
<evidence type="ECO:0000313" key="8">
    <source>
        <dbReference type="EMBL" id="OLP43406.1"/>
    </source>
</evidence>
<feature type="compositionally biased region" description="Low complexity" evidence="5">
    <location>
        <begin position="392"/>
        <end position="403"/>
    </location>
</feature>
<dbReference type="InterPro" id="IPR050330">
    <property type="entry name" value="Bact_OuterMem_StrucFunc"/>
</dbReference>
<dbReference type="Pfam" id="PF00691">
    <property type="entry name" value="OmpA"/>
    <property type="match status" value="1"/>
</dbReference>
<dbReference type="GO" id="GO:0009279">
    <property type="term" value="C:cell outer membrane"/>
    <property type="evidence" value="ECO:0007669"/>
    <property type="project" value="UniProtKB-SubCell"/>
</dbReference>
<feature type="compositionally biased region" description="Pro residues" evidence="5">
    <location>
        <begin position="153"/>
        <end position="164"/>
    </location>
</feature>
<feature type="compositionally biased region" description="Basic and acidic residues" evidence="5">
    <location>
        <begin position="287"/>
        <end position="298"/>
    </location>
</feature>
<evidence type="ECO:0000256" key="2">
    <source>
        <dbReference type="ARBA" id="ARBA00023136"/>
    </source>
</evidence>
<accession>A0A1Q8ZNQ7</accession>
<dbReference type="CDD" id="cd07185">
    <property type="entry name" value="OmpA_C-like"/>
    <property type="match status" value="1"/>
</dbReference>
<feature type="chain" id="PRO_5013090595" description="OmpA-like domain-containing protein" evidence="6">
    <location>
        <begin position="26"/>
        <end position="859"/>
    </location>
</feature>
<keyword evidence="9" id="KW-1185">Reference proteome</keyword>
<gene>
    <name evidence="8" type="ORF">BJF95_21270</name>
</gene>
<feature type="compositionally biased region" description="Pro residues" evidence="5">
    <location>
        <begin position="368"/>
        <end position="391"/>
    </location>
</feature>
<feature type="compositionally biased region" description="Gly residues" evidence="5">
    <location>
        <begin position="423"/>
        <end position="432"/>
    </location>
</feature>
<organism evidence="8 9">
    <name type="scientific">Rhizobium oryziradicis</name>
    <dbReference type="NCBI Taxonomy" id="1867956"/>
    <lineage>
        <taxon>Bacteria</taxon>
        <taxon>Pseudomonadati</taxon>
        <taxon>Pseudomonadota</taxon>
        <taxon>Alphaproteobacteria</taxon>
        <taxon>Hyphomicrobiales</taxon>
        <taxon>Rhizobiaceae</taxon>
        <taxon>Rhizobium/Agrobacterium group</taxon>
        <taxon>Rhizobium</taxon>
    </lineage>
</organism>
<feature type="compositionally biased region" description="Low complexity" evidence="5">
    <location>
        <begin position="357"/>
        <end position="367"/>
    </location>
</feature>
<feature type="compositionally biased region" description="Basic and acidic residues" evidence="5">
    <location>
        <begin position="261"/>
        <end position="270"/>
    </location>
</feature>
<feature type="compositionally biased region" description="Basic and acidic residues" evidence="5">
    <location>
        <begin position="188"/>
        <end position="207"/>
    </location>
</feature>
<feature type="compositionally biased region" description="Pro residues" evidence="5">
    <location>
        <begin position="435"/>
        <end position="450"/>
    </location>
</feature>
<feature type="signal peptide" evidence="6">
    <location>
        <begin position="1"/>
        <end position="25"/>
    </location>
</feature>
<feature type="domain" description="OmpA-like" evidence="7">
    <location>
        <begin position="734"/>
        <end position="859"/>
    </location>
</feature>
<feature type="compositionally biased region" description="Low complexity" evidence="5">
    <location>
        <begin position="300"/>
        <end position="310"/>
    </location>
</feature>
<comment type="subcellular location">
    <subcellularLocation>
        <location evidence="1">Cell outer membrane</location>
    </subcellularLocation>
</comment>
<dbReference type="Proteomes" id="UP000186894">
    <property type="component" value="Unassembled WGS sequence"/>
</dbReference>
<sequence length="859" mass="92845">MAGKIDITASVLIALASFTAGHAMAATNTLDAASNVDSFNANTRSMASGTMLDGRATLRPAGQPALLLAQAQEPPAAGQEDPELLLKKKHEGEGQKPEHAQPHEAPAAQKPPHEAPPPPAEAKEPPPPRAPEPPKMEAPKPEPQSAAPKHAEPPPPRAEPAPEQPKPKAREAAPAEMAPAEPPAVKHRAPDAEKPPVEPKPKREKPAEPAAAVPPVEGKELPAPKAASEQAPEGVAPALKHKDPKPPKAEQAPAPSELAPPEEKPADKPVPKPKPSAAPQQEAPAAKAEENSPQKPAEKPPVVTAPAAPTKTPPAPAEQPAEPNKVAPPPVEAPAGEAPVKQRPAKPGQPEPEARPAEPAGQAAGQAAPPPVPPAPNAASGSPPPVPPAPAPGDAAKGSAAPPAMLPPLNTVQSREQNQPPQGGQGGQGAVGGKPPRPGQPAQPGQPPQVPEAARPQFSQEQQPFTPKELQRLKALAARPDQSNDTIVLPVDNGAPVLDSDKDANWRRGMTNDQLRQLRQRSAQQWNYAVPTSDEQAQQEYYGNRQRPRVEIESIDQYQGRRLQRPPQFLYPEDVRVGQEFDDDRRVMDYDGQIVVRGDDNRRFEQYGRPVIYEQVDHQRIRETVFKKNGDRIVTLRNRYGQLIQRSRIDADGQEVVLFYSPALYEADDSREVVYRDPGASLPPMRLRVPLNDYIVDVGSQPNRDYYDFIEQPPVEPVERVYTIDEVRNSARIRDKMRRIDLDTITFATGSWDISMNQAGTLKKVADAMAKVLRNNPAETFLIEGHTDAVGSAQSNLVLSDRRAQAVADVLTQVYGIAPENMVTQGYGEQFLKVMTYGPEQQNRRVTIRRVTPLVRPLQ</sequence>
<dbReference type="PROSITE" id="PS51123">
    <property type="entry name" value="OMPA_2"/>
    <property type="match status" value="1"/>
</dbReference>
<dbReference type="STRING" id="1867956.BJF95_21270"/>
<evidence type="ECO:0000256" key="1">
    <source>
        <dbReference type="ARBA" id="ARBA00004442"/>
    </source>
</evidence>
<evidence type="ECO:0000256" key="4">
    <source>
        <dbReference type="PROSITE-ProRule" id="PRU00473"/>
    </source>
</evidence>
<evidence type="ECO:0000256" key="5">
    <source>
        <dbReference type="SAM" id="MobiDB-lite"/>
    </source>
</evidence>
<reference evidence="8 9" key="1">
    <citation type="submission" date="2016-09" db="EMBL/GenBank/DDBJ databases">
        <title>Rhizobium oryziradicis sp. nov., isolated from the root of rice.</title>
        <authorList>
            <person name="Zhao J."/>
            <person name="Zhang X."/>
        </authorList>
    </citation>
    <scope>NUCLEOTIDE SEQUENCE [LARGE SCALE GENOMIC DNA]</scope>
    <source>
        <strain evidence="8 9">N19</strain>
    </source>
</reference>
<feature type="compositionally biased region" description="Low complexity" evidence="5">
    <location>
        <begin position="249"/>
        <end position="259"/>
    </location>
</feature>
<feature type="region of interest" description="Disordered" evidence="5">
    <location>
        <begin position="72"/>
        <end position="464"/>
    </location>
</feature>
<evidence type="ECO:0000256" key="6">
    <source>
        <dbReference type="SAM" id="SignalP"/>
    </source>
</evidence>
<evidence type="ECO:0000256" key="3">
    <source>
        <dbReference type="ARBA" id="ARBA00023237"/>
    </source>
</evidence>
<keyword evidence="3" id="KW-0998">Cell outer membrane</keyword>
<dbReference type="PRINTS" id="PR01021">
    <property type="entry name" value="OMPADOMAIN"/>
</dbReference>
<dbReference type="InterPro" id="IPR006664">
    <property type="entry name" value="OMP_bac"/>
</dbReference>
<dbReference type="AlphaFoldDB" id="A0A1Q8ZNQ7"/>
<dbReference type="InterPro" id="IPR006665">
    <property type="entry name" value="OmpA-like"/>
</dbReference>